<dbReference type="AlphaFoldDB" id="A0A5E4EKF6"/>
<gene>
    <name evidence="3" type="ORF">ALMOND_2B023959</name>
</gene>
<dbReference type="Gramene" id="VVA14368">
    <property type="protein sequence ID" value="VVA14368"/>
    <property type="gene ID" value="Prudul26B023959"/>
</dbReference>
<organism evidence="3 4">
    <name type="scientific">Prunus dulcis</name>
    <name type="common">Almond</name>
    <name type="synonym">Amygdalus dulcis</name>
    <dbReference type="NCBI Taxonomy" id="3755"/>
    <lineage>
        <taxon>Eukaryota</taxon>
        <taxon>Viridiplantae</taxon>
        <taxon>Streptophyta</taxon>
        <taxon>Embryophyta</taxon>
        <taxon>Tracheophyta</taxon>
        <taxon>Spermatophyta</taxon>
        <taxon>Magnoliopsida</taxon>
        <taxon>eudicotyledons</taxon>
        <taxon>Gunneridae</taxon>
        <taxon>Pentapetalae</taxon>
        <taxon>rosids</taxon>
        <taxon>fabids</taxon>
        <taxon>Rosales</taxon>
        <taxon>Rosaceae</taxon>
        <taxon>Amygdaloideae</taxon>
        <taxon>Amygdaleae</taxon>
        <taxon>Prunus</taxon>
    </lineage>
</organism>
<protein>
    <submittedName>
        <fullName evidence="3">PREDICTED: PHAVU_010G061000g</fullName>
    </submittedName>
</protein>
<sequence length="74" mass="8426">MARFKDVMWTAMAVIFLRKSIYVYEEFGVLLIDFVSVVTSTIQVSGFVFHRSTRVSNSTGRTSPMSSMLARPDR</sequence>
<dbReference type="Proteomes" id="UP000327085">
    <property type="component" value="Chromosome 6"/>
</dbReference>
<proteinExistence type="predicted"/>
<evidence type="ECO:0000313" key="3">
    <source>
        <dbReference type="EMBL" id="VVA14368.1"/>
    </source>
</evidence>
<reference evidence="4" key="1">
    <citation type="journal article" date="2020" name="Plant J.">
        <title>Transposons played a major role in the diversification between the closely related almond and peach genomes: results from the almond genome sequence.</title>
        <authorList>
            <person name="Alioto T."/>
            <person name="Alexiou K.G."/>
            <person name="Bardil A."/>
            <person name="Barteri F."/>
            <person name="Castanera R."/>
            <person name="Cruz F."/>
            <person name="Dhingra A."/>
            <person name="Duval H."/>
            <person name="Fernandez I Marti A."/>
            <person name="Frias L."/>
            <person name="Galan B."/>
            <person name="Garcia J.L."/>
            <person name="Howad W."/>
            <person name="Gomez-Garrido J."/>
            <person name="Gut M."/>
            <person name="Julca I."/>
            <person name="Morata J."/>
            <person name="Puigdomenech P."/>
            <person name="Ribeca P."/>
            <person name="Rubio Cabetas M.J."/>
            <person name="Vlasova A."/>
            <person name="Wirthensohn M."/>
            <person name="Garcia-Mas J."/>
            <person name="Gabaldon T."/>
            <person name="Casacuberta J.M."/>
            <person name="Arus P."/>
        </authorList>
    </citation>
    <scope>NUCLEOTIDE SEQUENCE [LARGE SCALE GENOMIC DNA]</scope>
    <source>
        <strain evidence="4">cv. Texas</strain>
    </source>
</reference>
<keyword evidence="2" id="KW-0472">Membrane</keyword>
<name>A0A5E4EKF6_PRUDU</name>
<feature type="compositionally biased region" description="Polar residues" evidence="1">
    <location>
        <begin position="55"/>
        <end position="66"/>
    </location>
</feature>
<dbReference type="OMA" id="WTAMAVI"/>
<dbReference type="InParanoid" id="A0A5E4EKF6"/>
<accession>A0A5E4EKF6</accession>
<dbReference type="EMBL" id="CABIKO010000010">
    <property type="protein sequence ID" value="VVA14368.1"/>
    <property type="molecule type" value="Genomic_DNA"/>
</dbReference>
<feature type="region of interest" description="Disordered" evidence="1">
    <location>
        <begin position="55"/>
        <end position="74"/>
    </location>
</feature>
<feature type="transmembrane region" description="Helical" evidence="2">
    <location>
        <begin position="30"/>
        <end position="49"/>
    </location>
</feature>
<keyword evidence="2" id="KW-0812">Transmembrane</keyword>
<evidence type="ECO:0000256" key="2">
    <source>
        <dbReference type="SAM" id="Phobius"/>
    </source>
</evidence>
<evidence type="ECO:0000256" key="1">
    <source>
        <dbReference type="SAM" id="MobiDB-lite"/>
    </source>
</evidence>
<keyword evidence="2" id="KW-1133">Transmembrane helix</keyword>
<evidence type="ECO:0000313" key="4">
    <source>
        <dbReference type="Proteomes" id="UP000327085"/>
    </source>
</evidence>